<feature type="region of interest" description="Disordered" evidence="2">
    <location>
        <begin position="362"/>
        <end position="384"/>
    </location>
</feature>
<feature type="compositionally biased region" description="Polar residues" evidence="2">
    <location>
        <begin position="176"/>
        <end position="190"/>
    </location>
</feature>
<name>A0A5C6MS92_9TELE</name>
<feature type="compositionally biased region" description="Pro residues" evidence="2">
    <location>
        <begin position="98"/>
        <end position="111"/>
    </location>
</feature>
<dbReference type="Pfam" id="PF07139">
    <property type="entry name" value="SPATS2-like"/>
    <property type="match status" value="1"/>
</dbReference>
<dbReference type="InterPro" id="IPR009060">
    <property type="entry name" value="UBA-like_sf"/>
</dbReference>
<feature type="compositionally biased region" description="Low complexity" evidence="2">
    <location>
        <begin position="471"/>
        <end position="494"/>
    </location>
</feature>
<reference evidence="3 4" key="1">
    <citation type="submission" date="2019-04" db="EMBL/GenBank/DDBJ databases">
        <title>Chromosome genome assembly for Takifugu flavidus.</title>
        <authorList>
            <person name="Xiao S."/>
        </authorList>
    </citation>
    <scope>NUCLEOTIDE SEQUENCE [LARGE SCALE GENOMIC DNA]</scope>
    <source>
        <strain evidence="3">HTHZ2018</strain>
        <tissue evidence="3">Muscle</tissue>
    </source>
</reference>
<feature type="region of interest" description="Disordered" evidence="2">
    <location>
        <begin position="405"/>
        <end position="560"/>
    </location>
</feature>
<protein>
    <submittedName>
        <fullName evidence="3">Spermatogenesis-associated serine-rich protein 2</fullName>
    </submittedName>
</protein>
<evidence type="ECO:0000313" key="4">
    <source>
        <dbReference type="Proteomes" id="UP000324091"/>
    </source>
</evidence>
<dbReference type="AlphaFoldDB" id="A0A5C6MS92"/>
<accession>A0A5C6MS92</accession>
<feature type="compositionally biased region" description="Pro residues" evidence="2">
    <location>
        <begin position="545"/>
        <end position="560"/>
    </location>
</feature>
<sequence length="560" mass="60990">MAKKNSQKDTSGVVFDTRSKMVMCQGGTTERMKDKISAVRAVVPNKSNNEIVLVLQHFENCVDKAVQAFLEGSAVEILKEWNVTGKKKPKKKKKPKPQPEAPAEPAPPEATPPVDGKDEMNGFHANGSAVDGESLDSLSEQLDSASLDAAELDSEPASSETTGNQCSDKRGVEAESQGSAPSPSLQQGWRNHQGPRGYKPRHRHGSSSHPPASSLAPTINEHGSAAKKIASNIDRSVKDLQRCTASLTRYRMVIKDEMDSSIKRMKLTFAELQSCLMDREVTLLTEMDKVKLETMLTLDTRQKRAEELRRLTDRSASMSEEQLSELRAEIKHFVSERKYDEDLGKAVRFTFDLEPLKSSITGFGSGGSSPFGSTPPSGHMTSSPPAVAHLLPLFQFTTRVQDTQIGPVVAPRPPLLPARASRKRQRRRLVSHQTQNPPSESRPPPNKQVFQGNRRTFQGPGYHSGSQRYNGGPHADGGAPHGPTTATIATAPLPVQRRTTTQEGPPAPPRTTKTDPLRTGCPRGLRGRTALDRTPRAGINTSTNPPTPTPTPTPPANSFQ</sequence>
<dbReference type="PANTHER" id="PTHR15623">
    <property type="entry name" value="SPERMATOGENESIS-ASSOCIATED SERINE-RICH PROTEIN 2-RELATED"/>
    <property type="match status" value="1"/>
</dbReference>
<dbReference type="EMBL" id="RHFK02000021">
    <property type="protein sequence ID" value="TWW57001.1"/>
    <property type="molecule type" value="Genomic_DNA"/>
</dbReference>
<comment type="similarity">
    <text evidence="1">Belongs to the SPATS2 family.</text>
</comment>
<evidence type="ECO:0000313" key="3">
    <source>
        <dbReference type="EMBL" id="TWW57001.1"/>
    </source>
</evidence>
<organism evidence="3 4">
    <name type="scientific">Takifugu flavidus</name>
    <name type="common">sansaifugu</name>
    <dbReference type="NCBI Taxonomy" id="433684"/>
    <lineage>
        <taxon>Eukaryota</taxon>
        <taxon>Metazoa</taxon>
        <taxon>Chordata</taxon>
        <taxon>Craniata</taxon>
        <taxon>Vertebrata</taxon>
        <taxon>Euteleostomi</taxon>
        <taxon>Actinopterygii</taxon>
        <taxon>Neopterygii</taxon>
        <taxon>Teleostei</taxon>
        <taxon>Neoteleostei</taxon>
        <taxon>Acanthomorphata</taxon>
        <taxon>Eupercaria</taxon>
        <taxon>Tetraodontiformes</taxon>
        <taxon>Tetradontoidea</taxon>
        <taxon>Tetraodontidae</taxon>
        <taxon>Takifugu</taxon>
    </lineage>
</organism>
<dbReference type="SUPFAM" id="SSF46934">
    <property type="entry name" value="UBA-like"/>
    <property type="match status" value="1"/>
</dbReference>
<dbReference type="GO" id="GO:0005737">
    <property type="term" value="C:cytoplasm"/>
    <property type="evidence" value="ECO:0007669"/>
    <property type="project" value="TreeGrafter"/>
</dbReference>
<dbReference type="Proteomes" id="UP000324091">
    <property type="component" value="Chromosome 8"/>
</dbReference>
<evidence type="ECO:0000256" key="2">
    <source>
        <dbReference type="SAM" id="MobiDB-lite"/>
    </source>
</evidence>
<dbReference type="PANTHER" id="PTHR15623:SF11">
    <property type="entry name" value="SPERMATOGENESIS-ASSOCIATED SERINE-RICH PROTEIN 2"/>
    <property type="match status" value="1"/>
</dbReference>
<feature type="compositionally biased region" description="Low complexity" evidence="2">
    <location>
        <begin position="135"/>
        <end position="149"/>
    </location>
</feature>
<evidence type="ECO:0000256" key="1">
    <source>
        <dbReference type="ARBA" id="ARBA00007105"/>
    </source>
</evidence>
<feature type="region of interest" description="Disordered" evidence="2">
    <location>
        <begin position="85"/>
        <end position="218"/>
    </location>
</feature>
<feature type="compositionally biased region" description="Basic residues" evidence="2">
    <location>
        <begin position="420"/>
        <end position="430"/>
    </location>
</feature>
<dbReference type="InterPro" id="IPR009816">
    <property type="entry name" value="SPATS2-like"/>
</dbReference>
<feature type="compositionally biased region" description="Basic residues" evidence="2">
    <location>
        <begin position="85"/>
        <end position="96"/>
    </location>
</feature>
<comment type="caution">
    <text evidence="3">The sequence shown here is derived from an EMBL/GenBank/DDBJ whole genome shotgun (WGS) entry which is preliminary data.</text>
</comment>
<keyword evidence="4" id="KW-1185">Reference proteome</keyword>
<feature type="compositionally biased region" description="Polar residues" evidence="2">
    <location>
        <begin position="156"/>
        <end position="166"/>
    </location>
</feature>
<proteinExistence type="inferred from homology"/>
<gene>
    <name evidence="3" type="ORF">D4764_08G0009880</name>
</gene>